<sequence>TIIGVVILGIGDPTVKEHLVRHAGRLDSWMKMRAEILAIARTQKYLQSGPQPMDIGPCFYCQKMGHTKAECRKRLADPDLKKAEQKAGKGRPAAAAPEEEPEQESVAASTLCVAVPACSLPTESPKHKLLLDTGAGGGLAPCGFDFEAQQFPGPKVSMTTFTGEPLELGKKKVSSLQHEKVSVSFAYRESKDVSFPVISMSGASSNGTWLVIGPNTQCLVPGPRLEA</sequence>
<protein>
    <recommendedName>
        <fullName evidence="3">CCHC-type domain-containing protein</fullName>
    </recommendedName>
</protein>
<evidence type="ECO:0000313" key="4">
    <source>
        <dbReference type="EMBL" id="CAE7288216.1"/>
    </source>
</evidence>
<dbReference type="EMBL" id="CAJNJA010012087">
    <property type="protein sequence ID" value="CAE7288216.1"/>
    <property type="molecule type" value="Genomic_DNA"/>
</dbReference>
<proteinExistence type="predicted"/>
<evidence type="ECO:0000256" key="1">
    <source>
        <dbReference type="PROSITE-ProRule" id="PRU00047"/>
    </source>
</evidence>
<feature type="region of interest" description="Disordered" evidence="2">
    <location>
        <begin position="81"/>
        <end position="102"/>
    </location>
</feature>
<keyword evidence="1" id="KW-0863">Zinc-finger</keyword>
<feature type="domain" description="CCHC-type" evidence="3">
    <location>
        <begin position="58"/>
        <end position="73"/>
    </location>
</feature>
<dbReference type="PROSITE" id="PS50158">
    <property type="entry name" value="ZF_CCHC"/>
    <property type="match status" value="1"/>
</dbReference>
<keyword evidence="1" id="KW-0862">Zinc</keyword>
<evidence type="ECO:0000256" key="2">
    <source>
        <dbReference type="SAM" id="MobiDB-lite"/>
    </source>
</evidence>
<reference evidence="4" key="1">
    <citation type="submission" date="2021-02" db="EMBL/GenBank/DDBJ databases">
        <authorList>
            <person name="Dougan E. K."/>
            <person name="Rhodes N."/>
            <person name="Thang M."/>
            <person name="Chan C."/>
        </authorList>
    </citation>
    <scope>NUCLEOTIDE SEQUENCE</scope>
</reference>
<dbReference type="SUPFAM" id="SSF57756">
    <property type="entry name" value="Retrovirus zinc finger-like domains"/>
    <property type="match status" value="1"/>
</dbReference>
<name>A0A812MXV9_9DINO</name>
<keyword evidence="5" id="KW-1185">Reference proteome</keyword>
<dbReference type="AlphaFoldDB" id="A0A812MXV9"/>
<dbReference type="GO" id="GO:0008270">
    <property type="term" value="F:zinc ion binding"/>
    <property type="evidence" value="ECO:0007669"/>
    <property type="project" value="UniProtKB-KW"/>
</dbReference>
<feature type="non-terminal residue" evidence="4">
    <location>
        <position position="1"/>
    </location>
</feature>
<dbReference type="GO" id="GO:0003676">
    <property type="term" value="F:nucleic acid binding"/>
    <property type="evidence" value="ECO:0007669"/>
    <property type="project" value="InterPro"/>
</dbReference>
<dbReference type="Proteomes" id="UP000601435">
    <property type="component" value="Unassembled WGS sequence"/>
</dbReference>
<keyword evidence="1" id="KW-0479">Metal-binding</keyword>
<evidence type="ECO:0000313" key="5">
    <source>
        <dbReference type="Proteomes" id="UP000601435"/>
    </source>
</evidence>
<dbReference type="SMART" id="SM00343">
    <property type="entry name" value="ZnF_C2HC"/>
    <property type="match status" value="1"/>
</dbReference>
<evidence type="ECO:0000259" key="3">
    <source>
        <dbReference type="PROSITE" id="PS50158"/>
    </source>
</evidence>
<dbReference type="InterPro" id="IPR001878">
    <property type="entry name" value="Znf_CCHC"/>
</dbReference>
<organism evidence="4 5">
    <name type="scientific">Symbiodinium necroappetens</name>
    <dbReference type="NCBI Taxonomy" id="1628268"/>
    <lineage>
        <taxon>Eukaryota</taxon>
        <taxon>Sar</taxon>
        <taxon>Alveolata</taxon>
        <taxon>Dinophyceae</taxon>
        <taxon>Suessiales</taxon>
        <taxon>Symbiodiniaceae</taxon>
        <taxon>Symbiodinium</taxon>
    </lineage>
</organism>
<dbReference type="InterPro" id="IPR036875">
    <property type="entry name" value="Znf_CCHC_sf"/>
</dbReference>
<comment type="caution">
    <text evidence="4">The sequence shown here is derived from an EMBL/GenBank/DDBJ whole genome shotgun (WGS) entry which is preliminary data.</text>
</comment>
<dbReference type="Gene3D" id="4.10.60.10">
    <property type="entry name" value="Zinc finger, CCHC-type"/>
    <property type="match status" value="1"/>
</dbReference>
<gene>
    <name evidence="4" type="ORF">SNEC2469_LOCUS7051</name>
</gene>
<accession>A0A812MXV9</accession>